<sequence>MESMTGFGKGIFQLENYTITVYAKSLNSKYLDISLKLPKRYTFLEERIRKFISQEFKRGKIEIQIKYTGGEFSQKKILVDKDLARELKTALTRLKFELGFEEPLTFSDFLKFRDYLILEEKEEELDKLWEEICPPLSKALEELKESRLKEGEILKNLLKIYLKELKDRVSKIENLKEKIIKDAKNKTKERLDKIFKELNLREIDENRFYQELVYLLDKIDFTEELDRLKTHISHFELTMEERDCGKKLDFLCQEMFREINTLSNKAQSSEISLIAVEIKDLIEKLREQIQNIA</sequence>
<keyword evidence="3" id="KW-0255">Endonuclease</keyword>
<dbReference type="InterPro" id="IPR013551">
    <property type="entry name" value="YicC-like_C"/>
</dbReference>
<dbReference type="Pfam" id="PF03755">
    <property type="entry name" value="YicC-like_N"/>
    <property type="match status" value="1"/>
</dbReference>
<reference evidence="8 9" key="1">
    <citation type="submission" date="2018-01" db="EMBL/GenBank/DDBJ databases">
        <title>Metagenomic assembled genomes from two thermal pools in the Uzon Caldera, Kamchatka, Russia.</title>
        <authorList>
            <person name="Wilkins L."/>
            <person name="Ettinger C."/>
        </authorList>
    </citation>
    <scope>NUCLEOTIDE SEQUENCE [LARGE SCALE GENOMIC DNA]</scope>
    <source>
        <strain evidence="8">ZAV-08</strain>
    </source>
</reference>
<dbReference type="Pfam" id="PF08340">
    <property type="entry name" value="YicC-like_C"/>
    <property type="match status" value="1"/>
</dbReference>
<evidence type="ECO:0000313" key="9">
    <source>
        <dbReference type="Proteomes" id="UP000235460"/>
    </source>
</evidence>
<evidence type="ECO:0000256" key="3">
    <source>
        <dbReference type="ARBA" id="ARBA00022759"/>
    </source>
</evidence>
<evidence type="ECO:0000256" key="2">
    <source>
        <dbReference type="ARBA" id="ARBA00022722"/>
    </source>
</evidence>
<keyword evidence="4" id="KW-0378">Hydrolase</keyword>
<feature type="domain" description="Endoribonuclease YicC-like N-terminal" evidence="6">
    <location>
        <begin position="1"/>
        <end position="155"/>
    </location>
</feature>
<name>A0A2N7PMU2_9BACT</name>
<organism evidence="8 9">
    <name type="scientific">Thermodesulfobacterium geofontis</name>
    <dbReference type="NCBI Taxonomy" id="1295609"/>
    <lineage>
        <taxon>Bacteria</taxon>
        <taxon>Pseudomonadati</taxon>
        <taxon>Thermodesulfobacteriota</taxon>
        <taxon>Thermodesulfobacteria</taxon>
        <taxon>Thermodesulfobacteriales</taxon>
        <taxon>Thermodesulfobacteriaceae</taxon>
        <taxon>Thermodesulfobacterium</taxon>
    </lineage>
</organism>
<protein>
    <submittedName>
        <fullName evidence="8">YicC family protein</fullName>
    </submittedName>
</protein>
<keyword evidence="2" id="KW-0540">Nuclease</keyword>
<evidence type="ECO:0000256" key="4">
    <source>
        <dbReference type="ARBA" id="ARBA00022801"/>
    </source>
</evidence>
<dbReference type="InterPro" id="IPR013527">
    <property type="entry name" value="YicC-like_N"/>
</dbReference>
<comment type="cofactor">
    <cofactor evidence="1">
        <name>a divalent metal cation</name>
        <dbReference type="ChEBI" id="CHEBI:60240"/>
    </cofactor>
</comment>
<evidence type="ECO:0000259" key="7">
    <source>
        <dbReference type="Pfam" id="PF08340"/>
    </source>
</evidence>
<evidence type="ECO:0000313" key="8">
    <source>
        <dbReference type="EMBL" id="PMP66565.1"/>
    </source>
</evidence>
<dbReference type="NCBIfam" id="TIGR00255">
    <property type="entry name" value="YicC/YloC family endoribonuclease"/>
    <property type="match status" value="1"/>
</dbReference>
<dbReference type="GO" id="GO:0016787">
    <property type="term" value="F:hydrolase activity"/>
    <property type="evidence" value="ECO:0007669"/>
    <property type="project" value="UniProtKB-KW"/>
</dbReference>
<evidence type="ECO:0000256" key="1">
    <source>
        <dbReference type="ARBA" id="ARBA00001968"/>
    </source>
</evidence>
<dbReference type="InterPro" id="IPR005229">
    <property type="entry name" value="YicC/YloC-like"/>
</dbReference>
<feature type="domain" description="Endoribonuclease YicC-like C-terminal" evidence="7">
    <location>
        <begin position="172"/>
        <end position="292"/>
    </location>
</feature>
<dbReference type="GO" id="GO:0004521">
    <property type="term" value="F:RNA endonuclease activity"/>
    <property type="evidence" value="ECO:0007669"/>
    <property type="project" value="InterPro"/>
</dbReference>
<gene>
    <name evidence="8" type="ORF">C0190_05400</name>
</gene>
<accession>A0A2N7PMU2</accession>
<dbReference type="Proteomes" id="UP000235460">
    <property type="component" value="Unassembled WGS sequence"/>
</dbReference>
<proteinExistence type="inferred from homology"/>
<evidence type="ECO:0000259" key="6">
    <source>
        <dbReference type="Pfam" id="PF03755"/>
    </source>
</evidence>
<dbReference type="EMBL" id="PNIK01000074">
    <property type="protein sequence ID" value="PMP66565.1"/>
    <property type="molecule type" value="Genomic_DNA"/>
</dbReference>
<comment type="similarity">
    <text evidence="5">Belongs to the YicC/YloC family.</text>
</comment>
<evidence type="ECO:0000256" key="5">
    <source>
        <dbReference type="ARBA" id="ARBA00035648"/>
    </source>
</evidence>
<dbReference type="AlphaFoldDB" id="A0A2N7PMU2"/>
<dbReference type="PANTHER" id="PTHR30636">
    <property type="entry name" value="UPF0701 PROTEIN YICC"/>
    <property type="match status" value="1"/>
</dbReference>
<comment type="caution">
    <text evidence="8">The sequence shown here is derived from an EMBL/GenBank/DDBJ whole genome shotgun (WGS) entry which is preliminary data.</text>
</comment>
<dbReference type="PANTHER" id="PTHR30636:SF3">
    <property type="entry name" value="UPF0701 PROTEIN YICC"/>
    <property type="match status" value="1"/>
</dbReference>